<keyword evidence="4" id="KW-1185">Reference proteome</keyword>
<reference evidence="3 4" key="2">
    <citation type="submission" date="2019-01" db="EMBL/GenBank/DDBJ databases">
        <title>Tautonia sociabilis, a novel thermotolerant planctomycete of Isosphaeraceae family, isolated from a 4000 m deep subterranean habitat.</title>
        <authorList>
            <person name="Kovaleva O.L."/>
            <person name="Elcheninov A.G."/>
            <person name="Van Heerden E."/>
            <person name="Toshchakov S.V."/>
            <person name="Novikov A."/>
            <person name="Bonch-Osmolovskaya E.A."/>
            <person name="Kublanov I.V."/>
        </authorList>
    </citation>
    <scope>NUCLEOTIDE SEQUENCE [LARGE SCALE GENOMIC DNA]</scope>
    <source>
        <strain evidence="3 4">GM2012</strain>
    </source>
</reference>
<dbReference type="InterPro" id="IPR050463">
    <property type="entry name" value="Gfo/Idh/MocA_oxidrdct_glycsds"/>
</dbReference>
<dbReference type="Gene3D" id="3.30.360.10">
    <property type="entry name" value="Dihydrodipicolinate Reductase, domain 2"/>
    <property type="match status" value="1"/>
</dbReference>
<dbReference type="PROSITE" id="PS51318">
    <property type="entry name" value="TAT"/>
    <property type="match status" value="1"/>
</dbReference>
<dbReference type="SUPFAM" id="SSF51735">
    <property type="entry name" value="NAD(P)-binding Rossmann-fold domains"/>
    <property type="match status" value="1"/>
</dbReference>
<gene>
    <name evidence="3" type="ORF">TsocGM_23595</name>
</gene>
<dbReference type="OrthoDB" id="9788246at2"/>
<dbReference type="Pfam" id="PF19051">
    <property type="entry name" value="GFO_IDH_MocA_C2"/>
    <property type="match status" value="1"/>
</dbReference>
<dbReference type="InterPro" id="IPR000683">
    <property type="entry name" value="Gfo/Idh/MocA-like_OxRdtase_N"/>
</dbReference>
<dbReference type="AlphaFoldDB" id="A0A432MCX3"/>
<dbReference type="PANTHER" id="PTHR43818:SF5">
    <property type="entry name" value="OXIDOREDUCTASE FAMILY PROTEIN"/>
    <property type="match status" value="1"/>
</dbReference>
<evidence type="ECO:0000259" key="2">
    <source>
        <dbReference type="Pfam" id="PF19051"/>
    </source>
</evidence>
<reference evidence="3 4" key="1">
    <citation type="submission" date="2018-12" db="EMBL/GenBank/DDBJ databases">
        <authorList>
            <person name="Toschakov S.V."/>
        </authorList>
    </citation>
    <scope>NUCLEOTIDE SEQUENCE [LARGE SCALE GENOMIC DNA]</scope>
    <source>
        <strain evidence="3 4">GM2012</strain>
    </source>
</reference>
<evidence type="ECO:0000313" key="3">
    <source>
        <dbReference type="EMBL" id="RUL82342.1"/>
    </source>
</evidence>
<dbReference type="Gene3D" id="3.40.50.720">
    <property type="entry name" value="NAD(P)-binding Rossmann-like Domain"/>
    <property type="match status" value="1"/>
</dbReference>
<evidence type="ECO:0000313" key="4">
    <source>
        <dbReference type="Proteomes" id="UP000280296"/>
    </source>
</evidence>
<name>A0A432MCX3_9BACT</name>
<dbReference type="EMBL" id="RYZH01000072">
    <property type="protein sequence ID" value="RUL82342.1"/>
    <property type="molecule type" value="Genomic_DNA"/>
</dbReference>
<dbReference type="RefSeq" id="WP_126727918.1">
    <property type="nucleotide sequence ID" value="NZ_RYZH01000072.1"/>
</dbReference>
<accession>A0A432MCX3</accession>
<proteinExistence type="predicted"/>
<dbReference type="InterPro" id="IPR006311">
    <property type="entry name" value="TAT_signal"/>
</dbReference>
<dbReference type="SUPFAM" id="SSF55347">
    <property type="entry name" value="Glyceraldehyde-3-phosphate dehydrogenase-like, C-terminal domain"/>
    <property type="match status" value="1"/>
</dbReference>
<sequence>MKRSEVAPRSSSRRGFLRSVGRAAAAGVAAPMIVPASALGRGGIPAPSDRITLAMIGTGNQGFNDLRSFLRDDRVQVVAVCDVNRESEGYWDGKLGGREPAKRLVEEHYAERAGSGSYPGCSAYVDFREVLGRDDIDAVEVCTPDHWHAIPVIEACRAGKDIYCQKPLSLTIAEGRAMSDAVAKSGVVFQTGSQQRSDRNFRQAAELVRNGKIGELKRVLVGLPGGRPNLAGEGGDDKRVAAVPDGFEYDFWLGPAPEAPYARARCHVNFRWILDYSGGQITDWGGHHPDCAQWGMGTDLTGPVEIRNVSGTFEPSDPLWNTATAFSFDAVYENGVVMTISNENRMGVTFEGTEGTVYANRGRIEADPAGLLDSELGPEAIRLYASDDHFRNFIDCVIARGPTAAPAEVAHRSITICHLGNIALRLGRERLRWDPESERILGDDEADAMRSRPYRDPWGLPVV</sequence>
<organism evidence="3 4">
    <name type="scientific">Tautonia sociabilis</name>
    <dbReference type="NCBI Taxonomy" id="2080755"/>
    <lineage>
        <taxon>Bacteria</taxon>
        <taxon>Pseudomonadati</taxon>
        <taxon>Planctomycetota</taxon>
        <taxon>Planctomycetia</taxon>
        <taxon>Isosphaerales</taxon>
        <taxon>Isosphaeraceae</taxon>
        <taxon>Tautonia</taxon>
    </lineage>
</organism>
<dbReference type="InterPro" id="IPR036291">
    <property type="entry name" value="NAD(P)-bd_dom_sf"/>
</dbReference>
<dbReference type="Pfam" id="PF01408">
    <property type="entry name" value="GFO_IDH_MocA"/>
    <property type="match status" value="1"/>
</dbReference>
<feature type="domain" description="Gfo/Idh/MocA-like oxidoreductase bacterial type C-terminal" evidence="2">
    <location>
        <begin position="207"/>
        <end position="459"/>
    </location>
</feature>
<dbReference type="PANTHER" id="PTHR43818">
    <property type="entry name" value="BCDNA.GH03377"/>
    <property type="match status" value="1"/>
</dbReference>
<protein>
    <submittedName>
        <fullName evidence="3">Gfo/Idh/MocA family oxidoreductase</fullName>
    </submittedName>
</protein>
<dbReference type="GO" id="GO:0000166">
    <property type="term" value="F:nucleotide binding"/>
    <property type="evidence" value="ECO:0007669"/>
    <property type="project" value="InterPro"/>
</dbReference>
<dbReference type="Proteomes" id="UP000280296">
    <property type="component" value="Unassembled WGS sequence"/>
</dbReference>
<comment type="caution">
    <text evidence="3">The sequence shown here is derived from an EMBL/GenBank/DDBJ whole genome shotgun (WGS) entry which is preliminary data.</text>
</comment>
<evidence type="ECO:0000259" key="1">
    <source>
        <dbReference type="Pfam" id="PF01408"/>
    </source>
</evidence>
<feature type="domain" description="Gfo/Idh/MocA-like oxidoreductase N-terminal" evidence="1">
    <location>
        <begin position="52"/>
        <end position="192"/>
    </location>
</feature>
<dbReference type="InterPro" id="IPR043906">
    <property type="entry name" value="Gfo/Idh/MocA_OxRdtase_bact_C"/>
</dbReference>